<dbReference type="InterPro" id="IPR042099">
    <property type="entry name" value="ANL_N_sf"/>
</dbReference>
<dbReference type="Gene3D" id="3.40.50.12780">
    <property type="entry name" value="N-terminal domain of ligase-like"/>
    <property type="match status" value="1"/>
</dbReference>
<dbReference type="PANTHER" id="PTHR24096:SF149">
    <property type="entry name" value="AMP-BINDING DOMAIN-CONTAINING PROTEIN-RELATED"/>
    <property type="match status" value="1"/>
</dbReference>
<dbReference type="InterPro" id="IPR045851">
    <property type="entry name" value="AMP-bd_C_sf"/>
</dbReference>
<dbReference type="SUPFAM" id="SSF56801">
    <property type="entry name" value="Acetyl-CoA synthetase-like"/>
    <property type="match status" value="1"/>
</dbReference>
<evidence type="ECO:0000256" key="1">
    <source>
        <dbReference type="ARBA" id="ARBA00006432"/>
    </source>
</evidence>
<name>A0A0F9G4H5_9ZZZZ</name>
<comment type="similarity">
    <text evidence="1">Belongs to the ATP-dependent AMP-binding enzyme family.</text>
</comment>
<gene>
    <name evidence="5" type="ORF">LCGC14_1873290</name>
</gene>
<feature type="domain" description="AMP-dependent synthetase/ligase" evidence="3">
    <location>
        <begin position="28"/>
        <end position="433"/>
    </location>
</feature>
<dbReference type="InterPro" id="IPR025110">
    <property type="entry name" value="AMP-bd_C"/>
</dbReference>
<dbReference type="InterPro" id="IPR020845">
    <property type="entry name" value="AMP-binding_CS"/>
</dbReference>
<dbReference type="GO" id="GO:0016405">
    <property type="term" value="F:CoA-ligase activity"/>
    <property type="evidence" value="ECO:0007669"/>
    <property type="project" value="TreeGrafter"/>
</dbReference>
<protein>
    <recommendedName>
        <fullName evidence="6">AMP-dependent synthetase/ligase domain-containing protein</fullName>
    </recommendedName>
</protein>
<dbReference type="AlphaFoldDB" id="A0A0F9G4H5"/>
<dbReference type="PROSITE" id="PS00455">
    <property type="entry name" value="AMP_BINDING"/>
    <property type="match status" value="1"/>
</dbReference>
<accession>A0A0F9G4H5</accession>
<evidence type="ECO:0000256" key="2">
    <source>
        <dbReference type="ARBA" id="ARBA00022598"/>
    </source>
</evidence>
<dbReference type="Gene3D" id="3.30.300.30">
    <property type="match status" value="1"/>
</dbReference>
<dbReference type="Pfam" id="PF13193">
    <property type="entry name" value="AMP-binding_C"/>
    <property type="match status" value="1"/>
</dbReference>
<comment type="caution">
    <text evidence="5">The sequence shown here is derived from an EMBL/GenBank/DDBJ whole genome shotgun (WGS) entry which is preliminary data.</text>
</comment>
<dbReference type="PANTHER" id="PTHR24096">
    <property type="entry name" value="LONG-CHAIN-FATTY-ACID--COA LIGASE"/>
    <property type="match status" value="1"/>
</dbReference>
<keyword evidence="2" id="KW-0436">Ligase</keyword>
<reference evidence="5" key="1">
    <citation type="journal article" date="2015" name="Nature">
        <title>Complex archaea that bridge the gap between prokaryotes and eukaryotes.</title>
        <authorList>
            <person name="Spang A."/>
            <person name="Saw J.H."/>
            <person name="Jorgensen S.L."/>
            <person name="Zaremba-Niedzwiedzka K."/>
            <person name="Martijn J."/>
            <person name="Lind A.E."/>
            <person name="van Eijk R."/>
            <person name="Schleper C."/>
            <person name="Guy L."/>
            <person name="Ettema T.J."/>
        </authorList>
    </citation>
    <scope>NUCLEOTIDE SEQUENCE</scope>
</reference>
<dbReference type="EMBL" id="LAZR01019148">
    <property type="protein sequence ID" value="KKL93578.1"/>
    <property type="molecule type" value="Genomic_DNA"/>
</dbReference>
<feature type="domain" description="AMP-binding enzyme C-terminal" evidence="4">
    <location>
        <begin position="483"/>
        <end position="558"/>
    </location>
</feature>
<sequence>MAKNFNAWPKDWPKNLNYPEIPVHAFLDQTANRAPNRLAIIFGGMELTYAELKELSDRFAAALDHMGVQKGDRVAIHLPNMPQFAIAYYGAIRIGAVFTPLSPLQSPREARHQLSDSGAETLISLDLLFPGIQPIISETAIKRIITTSIADCYNAIIAPVKPLEKMEVPDTIDMALLLKQHEHLEKEVPIDVKKDLVHLAYTGGTTGASKGVMLTHANVVANVLQYGSWASGSQVEWVDGVLKAVYPPGVDPKRDRLTAGDQETALVVVPWFHAMGTVGYLNVQVYGGTTMVVFPRFEPKEYLDAVVKYRATMLGGAPQLFIPLINLPDFDSYDLSSIKIAASGAAPLAIPVLEKMLDAFTGGVVQEGWGLTECSMGATANPPDRKAIRSGSVGLPVYDTECKVIHAATGEDLPSGSEGELCIRGPQVMQGYWKSPEASTEILKDGWLLTGDIGHEDEDGFIYITDRKKDMIIYKGYNVYPREIEEVIFEHSAVRQCAVVGKPDLDTGEYPVAFVELKQGAQATREEIMEHTNAQIGHYKKIRDVVFMETIPVSGAGKVLKRDLREHLIQE</sequence>
<proteinExistence type="inferred from homology"/>
<organism evidence="5">
    <name type="scientific">marine sediment metagenome</name>
    <dbReference type="NCBI Taxonomy" id="412755"/>
    <lineage>
        <taxon>unclassified sequences</taxon>
        <taxon>metagenomes</taxon>
        <taxon>ecological metagenomes</taxon>
    </lineage>
</organism>
<evidence type="ECO:0000259" key="3">
    <source>
        <dbReference type="Pfam" id="PF00501"/>
    </source>
</evidence>
<dbReference type="InterPro" id="IPR000873">
    <property type="entry name" value="AMP-dep_synth/lig_dom"/>
</dbReference>
<evidence type="ECO:0000259" key="4">
    <source>
        <dbReference type="Pfam" id="PF13193"/>
    </source>
</evidence>
<evidence type="ECO:0008006" key="6">
    <source>
        <dbReference type="Google" id="ProtNLM"/>
    </source>
</evidence>
<evidence type="ECO:0000313" key="5">
    <source>
        <dbReference type="EMBL" id="KKL93578.1"/>
    </source>
</evidence>
<dbReference type="Pfam" id="PF00501">
    <property type="entry name" value="AMP-binding"/>
    <property type="match status" value="1"/>
</dbReference>